<evidence type="ECO:0000256" key="4">
    <source>
        <dbReference type="ARBA" id="ARBA00022692"/>
    </source>
</evidence>
<comment type="similarity">
    <text evidence="2">Belongs to the CpsC/CapA family.</text>
</comment>
<evidence type="ECO:0000256" key="8">
    <source>
        <dbReference type="SAM" id="Phobius"/>
    </source>
</evidence>
<comment type="subcellular location">
    <subcellularLocation>
        <location evidence="1">Cell membrane</location>
        <topology evidence="1">Multi-pass membrane protein</topology>
    </subcellularLocation>
</comment>
<evidence type="ECO:0000256" key="2">
    <source>
        <dbReference type="ARBA" id="ARBA00006683"/>
    </source>
</evidence>
<proteinExistence type="inferred from homology"/>
<evidence type="ECO:0000259" key="9">
    <source>
        <dbReference type="Pfam" id="PF02706"/>
    </source>
</evidence>
<keyword evidence="11" id="KW-1185">Reference proteome</keyword>
<protein>
    <submittedName>
        <fullName evidence="10">Uncharacterized protein involved in exopolysaccharide biosynthesis</fullName>
    </submittedName>
</protein>
<dbReference type="Proteomes" id="UP000576393">
    <property type="component" value="Unassembled WGS sequence"/>
</dbReference>
<feature type="transmembrane region" description="Helical" evidence="8">
    <location>
        <begin position="34"/>
        <end position="53"/>
    </location>
</feature>
<reference evidence="10 11" key="1">
    <citation type="submission" date="2020-07" db="EMBL/GenBank/DDBJ databases">
        <title>Sequencing the genomes of 1000 actinobacteria strains.</title>
        <authorList>
            <person name="Klenk H.-P."/>
        </authorList>
    </citation>
    <scope>NUCLEOTIDE SEQUENCE [LARGE SCALE GENOMIC DNA]</scope>
    <source>
        <strain evidence="10 11">DSM 45763</strain>
    </source>
</reference>
<evidence type="ECO:0000256" key="7">
    <source>
        <dbReference type="SAM" id="MobiDB-lite"/>
    </source>
</evidence>
<comment type="caution">
    <text evidence="10">The sequence shown here is derived from an EMBL/GenBank/DDBJ whole genome shotgun (WGS) entry which is preliminary data.</text>
</comment>
<dbReference type="Pfam" id="PF02706">
    <property type="entry name" value="Wzz"/>
    <property type="match status" value="1"/>
</dbReference>
<evidence type="ECO:0000256" key="5">
    <source>
        <dbReference type="ARBA" id="ARBA00022989"/>
    </source>
</evidence>
<dbReference type="PANTHER" id="PTHR32309:SF31">
    <property type="entry name" value="CAPSULAR EXOPOLYSACCHARIDE FAMILY"/>
    <property type="match status" value="1"/>
</dbReference>
<accession>A0A852V656</accession>
<dbReference type="InterPro" id="IPR003856">
    <property type="entry name" value="LPS_length_determ_N"/>
</dbReference>
<gene>
    <name evidence="10" type="ORF">HDA43_004994</name>
</gene>
<dbReference type="PANTHER" id="PTHR32309">
    <property type="entry name" value="TYROSINE-PROTEIN KINASE"/>
    <property type="match status" value="1"/>
</dbReference>
<name>A0A852V656_9ACTN</name>
<feature type="compositionally biased region" description="Low complexity" evidence="7">
    <location>
        <begin position="283"/>
        <end position="295"/>
    </location>
</feature>
<evidence type="ECO:0000313" key="10">
    <source>
        <dbReference type="EMBL" id="NYF42793.1"/>
    </source>
</evidence>
<feature type="region of interest" description="Disordered" evidence="7">
    <location>
        <begin position="267"/>
        <end position="295"/>
    </location>
</feature>
<feature type="domain" description="Polysaccharide chain length determinant N-terminal" evidence="9">
    <location>
        <begin position="20"/>
        <end position="103"/>
    </location>
</feature>
<organism evidence="10 11">
    <name type="scientific">Streptosporangium sandarakinum</name>
    <dbReference type="NCBI Taxonomy" id="1260955"/>
    <lineage>
        <taxon>Bacteria</taxon>
        <taxon>Bacillati</taxon>
        <taxon>Actinomycetota</taxon>
        <taxon>Actinomycetes</taxon>
        <taxon>Streptosporangiales</taxon>
        <taxon>Streptosporangiaceae</taxon>
        <taxon>Streptosporangium</taxon>
    </lineage>
</organism>
<evidence type="ECO:0000313" key="11">
    <source>
        <dbReference type="Proteomes" id="UP000576393"/>
    </source>
</evidence>
<dbReference type="EMBL" id="JACCCO010000002">
    <property type="protein sequence ID" value="NYF42793.1"/>
    <property type="molecule type" value="Genomic_DNA"/>
</dbReference>
<dbReference type="RefSeq" id="WP_179825590.1">
    <property type="nucleotide sequence ID" value="NZ_CP192034.1"/>
</dbReference>
<evidence type="ECO:0000256" key="6">
    <source>
        <dbReference type="ARBA" id="ARBA00023136"/>
    </source>
</evidence>
<dbReference type="InterPro" id="IPR050445">
    <property type="entry name" value="Bact_polysacc_biosynth/exp"/>
</dbReference>
<keyword evidence="3" id="KW-1003">Cell membrane</keyword>
<keyword evidence="5 8" id="KW-1133">Transmembrane helix</keyword>
<evidence type="ECO:0000256" key="1">
    <source>
        <dbReference type="ARBA" id="ARBA00004651"/>
    </source>
</evidence>
<feature type="compositionally biased region" description="Basic residues" evidence="7">
    <location>
        <begin position="272"/>
        <end position="282"/>
    </location>
</feature>
<keyword evidence="4 8" id="KW-0812">Transmembrane</keyword>
<sequence length="295" mass="30831">MTAFHPSPFPGAPARRPGGDLADYTSLLRRRWPILLIFITAGLGCGGLLLRVVPPSYTASAQVLVSPTGLPEQVNQVTNRQREPLNLDTEAQIAKSAVVAARVRALLGRSPGPVEVSVPPNTSVLGLSYTAADPRAAAAGASAYARAYLTNRGESAEQARDAQLRALLAKLRQVNTSLAAGAEALPRLARGTAERTLAAHRQNVLGRQSASLTLRYDALRTVAVTPGSVISDAVPPAGPSAPSPPLYLGSGLMTGLLAGAGLARWLPERPATRPRPRPRPGARRLAAPGEAAARW</sequence>
<dbReference type="AlphaFoldDB" id="A0A852V656"/>
<dbReference type="GO" id="GO:0005886">
    <property type="term" value="C:plasma membrane"/>
    <property type="evidence" value="ECO:0007669"/>
    <property type="project" value="UniProtKB-SubCell"/>
</dbReference>
<evidence type="ECO:0000256" key="3">
    <source>
        <dbReference type="ARBA" id="ARBA00022475"/>
    </source>
</evidence>
<keyword evidence="6 8" id="KW-0472">Membrane</keyword>